<dbReference type="Gene3D" id="1.10.720.30">
    <property type="entry name" value="SAP domain"/>
    <property type="match status" value="1"/>
</dbReference>
<dbReference type="EMBL" id="JABSTR010000001">
    <property type="protein sequence ID" value="KAH9362568.1"/>
    <property type="molecule type" value="Genomic_DNA"/>
</dbReference>
<dbReference type="SMART" id="SM00513">
    <property type="entry name" value="SAP"/>
    <property type="match status" value="1"/>
</dbReference>
<evidence type="ECO:0000259" key="3">
    <source>
        <dbReference type="PROSITE" id="PS50800"/>
    </source>
</evidence>
<dbReference type="GO" id="GO:0006355">
    <property type="term" value="P:regulation of DNA-templated transcription"/>
    <property type="evidence" value="ECO:0007669"/>
    <property type="project" value="InterPro"/>
</dbReference>
<sequence>MLSSTGATIGHTVVRGEKLTPVVALAAAADGGPSRVPRDAAECPRQQSAAARVVVGRRGEPPSGAVGGYRFAEICYRRESSSPANGAKAPSATLEKVVLFFPDVWRCMPTRQEWADLELRLRSADDAAADASAGDATAPCKALSPPLLSHASLLPSWHGHGALFVGDLRQELEARGLSTKGLKSQLVARLGKALKAEAEMAEGNEEEEEEEVEEEAEEEGEEEEPIEEAVLDEVKDEAVDEVKQDEDAEHSDEDRPAADGEAEEDKPTESADVSKEEEGSPKEDTSSRSGPLPAATVGTPLRLDDLPSQPSILVYPSRTAKGGRFDCSVMSLSLLLDYRQEDNKEHSFEVSLFAELFNEMLIRDFGFNIYRALLAAPEQKEEKKKDAGKESDKKVERREDRKSDRRPDRRDRKDDEKKNDDQDESDGASEPSDGEGDSEENKEKRPRKENNRTQQQRTVQRHLLLSFIYFDQNQCGYLQDRDLEDIFYIIGLELSRGQVRRLLQKVSRRETVRYRNLTDAPVCPEDIVEEVPVADEEMADDEEGPGAEQPSEQELGELALGNRVLLSKREAAGGPHPAEVCASGDSVAALPGGTAGTRMVFHDGALLDVAKLLRQVERSERARTSSETRLKELIEALAEVRESWEASRQEVLKTQMDLEQTRRQLVTTEDDLCSSRKTAQELRLALQNCRQHLQATLGSLETVLGRKEHRGDAKKETIDD</sequence>
<comment type="caution">
    <text evidence="4">The sequence shown here is derived from an EMBL/GenBank/DDBJ whole genome shotgun (WGS) entry which is preliminary data.</text>
</comment>
<dbReference type="InterPro" id="IPR036361">
    <property type="entry name" value="SAP_dom_sf"/>
</dbReference>
<dbReference type="OMA" id="NATENMD"/>
<feature type="compositionally biased region" description="Basic and acidic residues" evidence="2">
    <location>
        <begin position="378"/>
        <end position="420"/>
    </location>
</feature>
<dbReference type="SMART" id="SM01122">
    <property type="entry name" value="DBC1"/>
    <property type="match status" value="1"/>
</dbReference>
<dbReference type="InterPro" id="IPR025954">
    <property type="entry name" value="DBC1/CARP1_inactive_NUDIX"/>
</dbReference>
<protein>
    <recommendedName>
        <fullName evidence="3">SAP domain-containing protein</fullName>
    </recommendedName>
</protein>
<feature type="region of interest" description="Disordered" evidence="2">
    <location>
        <begin position="378"/>
        <end position="457"/>
    </location>
</feature>
<dbReference type="PANTHER" id="PTHR14304:SF11">
    <property type="entry name" value="SAP DOMAIN-CONTAINING PROTEIN"/>
    <property type="match status" value="1"/>
</dbReference>
<organism evidence="4 5">
    <name type="scientific">Haemaphysalis longicornis</name>
    <name type="common">Bush tick</name>
    <dbReference type="NCBI Taxonomy" id="44386"/>
    <lineage>
        <taxon>Eukaryota</taxon>
        <taxon>Metazoa</taxon>
        <taxon>Ecdysozoa</taxon>
        <taxon>Arthropoda</taxon>
        <taxon>Chelicerata</taxon>
        <taxon>Arachnida</taxon>
        <taxon>Acari</taxon>
        <taxon>Parasitiformes</taxon>
        <taxon>Ixodida</taxon>
        <taxon>Ixodoidea</taxon>
        <taxon>Ixodidae</taxon>
        <taxon>Haemaphysalinae</taxon>
        <taxon>Haemaphysalis</taxon>
    </lineage>
</organism>
<dbReference type="InterPro" id="IPR025224">
    <property type="entry name" value="CCAR1/CCAR2"/>
</dbReference>
<feature type="domain" description="SAP" evidence="3">
    <location>
        <begin position="160"/>
        <end position="194"/>
    </location>
</feature>
<feature type="region of interest" description="Disordered" evidence="2">
    <location>
        <begin position="197"/>
        <end position="309"/>
    </location>
</feature>
<evidence type="ECO:0000313" key="4">
    <source>
        <dbReference type="EMBL" id="KAH9362568.1"/>
    </source>
</evidence>
<dbReference type="Pfam" id="PF14443">
    <property type="entry name" value="DBC1"/>
    <property type="match status" value="1"/>
</dbReference>
<gene>
    <name evidence="4" type="ORF">HPB48_015518</name>
</gene>
<dbReference type="Proteomes" id="UP000821853">
    <property type="component" value="Chromosome 1"/>
</dbReference>
<feature type="compositionally biased region" description="Acidic residues" evidence="2">
    <location>
        <begin position="199"/>
        <end position="231"/>
    </location>
</feature>
<dbReference type="VEuPathDB" id="VectorBase:HLOH_043545"/>
<keyword evidence="1" id="KW-0175">Coiled coil</keyword>
<dbReference type="OrthoDB" id="6505182at2759"/>
<proteinExistence type="predicted"/>
<accession>A0A9J6FJH1</accession>
<dbReference type="InterPro" id="IPR003034">
    <property type="entry name" value="SAP_dom"/>
</dbReference>
<feature type="compositionally biased region" description="Basic and acidic residues" evidence="2">
    <location>
        <begin position="439"/>
        <end position="451"/>
    </location>
</feature>
<dbReference type="GO" id="GO:0005634">
    <property type="term" value="C:nucleus"/>
    <property type="evidence" value="ECO:0007669"/>
    <property type="project" value="TreeGrafter"/>
</dbReference>
<dbReference type="SUPFAM" id="SSF68906">
    <property type="entry name" value="SAP domain"/>
    <property type="match status" value="1"/>
</dbReference>
<feature type="compositionally biased region" description="Basic and acidic residues" evidence="2">
    <location>
        <begin position="265"/>
        <end position="286"/>
    </location>
</feature>
<feature type="compositionally biased region" description="Acidic residues" evidence="2">
    <location>
        <begin position="421"/>
        <end position="438"/>
    </location>
</feature>
<dbReference type="Pfam" id="PF02037">
    <property type="entry name" value="SAP"/>
    <property type="match status" value="1"/>
</dbReference>
<evidence type="ECO:0000256" key="2">
    <source>
        <dbReference type="SAM" id="MobiDB-lite"/>
    </source>
</evidence>
<feature type="compositionally biased region" description="Basic and acidic residues" evidence="2">
    <location>
        <begin position="232"/>
        <end position="242"/>
    </location>
</feature>
<dbReference type="AlphaFoldDB" id="A0A9J6FJH1"/>
<reference evidence="4 5" key="1">
    <citation type="journal article" date="2020" name="Cell">
        <title>Large-Scale Comparative Analyses of Tick Genomes Elucidate Their Genetic Diversity and Vector Capacities.</title>
        <authorList>
            <consortium name="Tick Genome and Microbiome Consortium (TIGMIC)"/>
            <person name="Jia N."/>
            <person name="Wang J."/>
            <person name="Shi W."/>
            <person name="Du L."/>
            <person name="Sun Y."/>
            <person name="Zhan W."/>
            <person name="Jiang J.F."/>
            <person name="Wang Q."/>
            <person name="Zhang B."/>
            <person name="Ji P."/>
            <person name="Bell-Sakyi L."/>
            <person name="Cui X.M."/>
            <person name="Yuan T.T."/>
            <person name="Jiang B.G."/>
            <person name="Yang W.F."/>
            <person name="Lam T.T."/>
            <person name="Chang Q.C."/>
            <person name="Ding S.J."/>
            <person name="Wang X.J."/>
            <person name="Zhu J.G."/>
            <person name="Ruan X.D."/>
            <person name="Zhao L."/>
            <person name="Wei J.T."/>
            <person name="Ye R.Z."/>
            <person name="Que T.C."/>
            <person name="Du C.H."/>
            <person name="Zhou Y.H."/>
            <person name="Cheng J.X."/>
            <person name="Dai P.F."/>
            <person name="Guo W.B."/>
            <person name="Han X.H."/>
            <person name="Huang E.J."/>
            <person name="Li L.F."/>
            <person name="Wei W."/>
            <person name="Gao Y.C."/>
            <person name="Liu J.Z."/>
            <person name="Shao H.Z."/>
            <person name="Wang X."/>
            <person name="Wang C.C."/>
            <person name="Yang T.C."/>
            <person name="Huo Q.B."/>
            <person name="Li W."/>
            <person name="Chen H.Y."/>
            <person name="Chen S.E."/>
            <person name="Zhou L.G."/>
            <person name="Ni X.B."/>
            <person name="Tian J.H."/>
            <person name="Sheng Y."/>
            <person name="Liu T."/>
            <person name="Pan Y.S."/>
            <person name="Xia L.Y."/>
            <person name="Li J."/>
            <person name="Zhao F."/>
            <person name="Cao W.C."/>
        </authorList>
    </citation>
    <scope>NUCLEOTIDE SEQUENCE [LARGE SCALE GENOMIC DNA]</scope>
    <source>
        <strain evidence="4">HaeL-2018</strain>
    </source>
</reference>
<name>A0A9J6FJH1_HAELO</name>
<evidence type="ECO:0000313" key="5">
    <source>
        <dbReference type="Proteomes" id="UP000821853"/>
    </source>
</evidence>
<evidence type="ECO:0000256" key="1">
    <source>
        <dbReference type="ARBA" id="ARBA00023054"/>
    </source>
</evidence>
<dbReference type="InterPro" id="IPR045353">
    <property type="entry name" value="LAIKA"/>
</dbReference>
<dbReference type="PANTHER" id="PTHR14304">
    <property type="entry name" value="CELL DIVISION CYCLE AND APOPTOSIS REGULATOR PROTEIN"/>
    <property type="match status" value="1"/>
</dbReference>
<keyword evidence="5" id="KW-1185">Reference proteome</keyword>
<dbReference type="PROSITE" id="PS50800">
    <property type="entry name" value="SAP"/>
    <property type="match status" value="1"/>
</dbReference>
<dbReference type="Pfam" id="PF19256">
    <property type="entry name" value="LAIKA"/>
    <property type="match status" value="1"/>
</dbReference>